<dbReference type="GO" id="GO:0005737">
    <property type="term" value="C:cytoplasm"/>
    <property type="evidence" value="ECO:0007669"/>
    <property type="project" value="UniProtKB-SubCell"/>
</dbReference>
<feature type="region of interest" description="Disordered" evidence="9">
    <location>
        <begin position="289"/>
        <end position="343"/>
    </location>
</feature>
<gene>
    <name evidence="10" type="ORF">K461DRAFT_292483</name>
</gene>
<feature type="compositionally biased region" description="Basic residues" evidence="9">
    <location>
        <begin position="136"/>
        <end position="145"/>
    </location>
</feature>
<dbReference type="Proteomes" id="UP000799439">
    <property type="component" value="Unassembled WGS sequence"/>
</dbReference>
<reference evidence="10" key="1">
    <citation type="journal article" date="2020" name="Stud. Mycol.">
        <title>101 Dothideomycetes genomes: a test case for predicting lifestyles and emergence of pathogens.</title>
        <authorList>
            <person name="Haridas S."/>
            <person name="Albert R."/>
            <person name="Binder M."/>
            <person name="Bloem J."/>
            <person name="Labutti K."/>
            <person name="Salamov A."/>
            <person name="Andreopoulos B."/>
            <person name="Baker S."/>
            <person name="Barry K."/>
            <person name="Bills G."/>
            <person name="Bluhm B."/>
            <person name="Cannon C."/>
            <person name="Castanera R."/>
            <person name="Culley D."/>
            <person name="Daum C."/>
            <person name="Ezra D."/>
            <person name="Gonzalez J."/>
            <person name="Henrissat B."/>
            <person name="Kuo A."/>
            <person name="Liang C."/>
            <person name="Lipzen A."/>
            <person name="Lutzoni F."/>
            <person name="Magnuson J."/>
            <person name="Mondo S."/>
            <person name="Nolan M."/>
            <person name="Ohm R."/>
            <person name="Pangilinan J."/>
            <person name="Park H.-J."/>
            <person name="Ramirez L."/>
            <person name="Alfaro M."/>
            <person name="Sun H."/>
            <person name="Tritt A."/>
            <person name="Yoshinaga Y."/>
            <person name="Zwiers L.-H."/>
            <person name="Turgeon B."/>
            <person name="Goodwin S."/>
            <person name="Spatafora J."/>
            <person name="Crous P."/>
            <person name="Grigoriev I."/>
        </authorList>
    </citation>
    <scope>NUCLEOTIDE SEQUENCE</scope>
    <source>
        <strain evidence="10">CBS 260.36</strain>
    </source>
</reference>
<dbReference type="InterPro" id="IPR051195">
    <property type="entry name" value="Fungal_stress_NST1"/>
</dbReference>
<keyword evidence="5 8" id="KW-0963">Cytoplasm</keyword>
<dbReference type="OrthoDB" id="21629at2759"/>
<feature type="compositionally biased region" description="Low complexity" evidence="9">
    <location>
        <begin position="875"/>
        <end position="893"/>
    </location>
</feature>
<comment type="subcellular location">
    <subcellularLocation>
        <location evidence="2 8">Cytoplasm</location>
    </subcellularLocation>
</comment>
<feature type="compositionally biased region" description="Acidic residues" evidence="9">
    <location>
        <begin position="442"/>
        <end position="470"/>
    </location>
</feature>
<evidence type="ECO:0000313" key="11">
    <source>
        <dbReference type="Proteomes" id="UP000799439"/>
    </source>
</evidence>
<dbReference type="PANTHER" id="PTHR31780">
    <property type="entry name" value="STRESS RESPONSE PROTEIN NST1-RELATED"/>
    <property type="match status" value="1"/>
</dbReference>
<feature type="compositionally biased region" description="Polar residues" evidence="9">
    <location>
        <begin position="905"/>
        <end position="923"/>
    </location>
</feature>
<feature type="compositionally biased region" description="Basic and acidic residues" evidence="9">
    <location>
        <begin position="549"/>
        <end position="678"/>
    </location>
</feature>
<evidence type="ECO:0000256" key="8">
    <source>
        <dbReference type="RuleBase" id="RU049441"/>
    </source>
</evidence>
<feature type="compositionally biased region" description="Polar residues" evidence="9">
    <location>
        <begin position="751"/>
        <end position="785"/>
    </location>
</feature>
<feature type="compositionally biased region" description="Pro residues" evidence="9">
    <location>
        <begin position="849"/>
        <end position="858"/>
    </location>
</feature>
<keyword evidence="6 8" id="KW-0346">Stress response</keyword>
<feature type="compositionally biased region" description="Acidic residues" evidence="9">
    <location>
        <begin position="319"/>
        <end position="343"/>
    </location>
</feature>
<protein>
    <recommendedName>
        <fullName evidence="4 8">Stress response protein NST1</fullName>
    </recommendedName>
</protein>
<dbReference type="CDD" id="cd22249">
    <property type="entry name" value="UDM1_RNF168_RNF169-like"/>
    <property type="match status" value="1"/>
</dbReference>
<evidence type="ECO:0000256" key="1">
    <source>
        <dbReference type="ARBA" id="ARBA00002545"/>
    </source>
</evidence>
<feature type="region of interest" description="Disordered" evidence="9">
    <location>
        <begin position="417"/>
        <end position="479"/>
    </location>
</feature>
<comment type="function">
    <text evidence="1 8">May act as a negative regulator of salt tolerance.</text>
</comment>
<evidence type="ECO:0000313" key="10">
    <source>
        <dbReference type="EMBL" id="KAF2153769.1"/>
    </source>
</evidence>
<feature type="compositionally biased region" description="Pro residues" evidence="9">
    <location>
        <begin position="832"/>
        <end position="841"/>
    </location>
</feature>
<feature type="compositionally biased region" description="Basic residues" evidence="9">
    <location>
        <begin position="28"/>
        <end position="39"/>
    </location>
</feature>
<keyword evidence="11" id="KW-1185">Reference proteome</keyword>
<evidence type="ECO:0000256" key="9">
    <source>
        <dbReference type="SAM" id="MobiDB-lite"/>
    </source>
</evidence>
<accession>A0A9P4J7H5</accession>
<keyword evidence="7 8" id="KW-0175">Coiled coil</keyword>
<evidence type="ECO:0000256" key="7">
    <source>
        <dbReference type="ARBA" id="ARBA00023054"/>
    </source>
</evidence>
<comment type="caution">
    <text evidence="10">The sequence shown here is derived from an EMBL/GenBank/DDBJ whole genome shotgun (WGS) entry which is preliminary data.</text>
</comment>
<feature type="region of interest" description="Disordered" evidence="9">
    <location>
        <begin position="1"/>
        <end position="162"/>
    </location>
</feature>
<sequence length="1183" mass="129876">MSHPAPMSAGPQPAASNGVLTAPTARAGNKKKQKRRAKQAARQATEQGLSPDASAQLNGQAPSVPAVSPIGASNHHHYQQQMPQQAQISYDHQHNYADDIDYSSDEDDEPVAYNGHDRHIPNGVSHVDEMATPVSKSKKKKKKKRASDIADFSYPGDPTSALAPRELGGIPQNFGSMARPSGRQGKQDRIWNTSTQEERERIKEFWLSLSEQDRKSLLKIEKTAVLNKMKEQQKHSCSCTVCGRKRTAIEEELEVLYDAYYEELAQYANQPNQDPTDLVEQTRRNLAYNRPDALAPPPRPLNTTQAPHHRTSRVHEIIDDGEQELSDDEEEVYSDEEDELYSDDEDYESDIATGMGAGFFDFGNNLTVKGGSFLTDMLTRLHGKLNNLPDGILTVADDLLKNDGRKFIEMMEQLAERRMQREQEVEYASQQPSHSHSHGEPPLDDEEDYDDEDEYDSQDDYDEEDEEDEMGGMTEEQRMEEGRRMFQIFAARMFEQRVLTAYREKVALERQSKLLEELEEEDKAKSQKDAKKARDAEKKKNKKAAQKQAKLEEKAKKDAEKAAEEAAAKAAEEKRLEEQRRKKEEQKRKKEAEKKAQDEERQRKEAERAKRLQDERDRHAEAERKVREQKAQEKRQRDEQRKKERDEREARDKEAREQKAHDDKQRRDQEARERERKVPAATPQIIKRPSQAGQIAVPPALISQKSSSGFPSPHVPVATPALPKSTTPGTRTRQSSEHESHPSSKFAEQTAAHTKTRSPPSTESQPSLTPKTILQNPNKHQQQPQRPAVSLPQPLSHQGHPPGVHPPFQGGFGNMGFPPYAGPQGPHVQRPGGPPFPPQPSPGQFRPFQPGPGAPPGMSPFGGLPQDRPFAGEAPPGFQQPVPGLGQQGVTPGFPGSRAPGPGHSRQNSTNELETSPHASAQPISRPAPIQRPSSVRPSGDGTSDLDDLSAHLGSRALLDDADDPVLPQPELRRASNPLGAGRGITNPGFSSPLFGSAPGFGTSPSTWSAAPHGFGPPGSGPPGMPTPTSANWNPPSTLGPSTWTPGGFNPLGHAGPRTASASNRPRAIRLAVCNACRALSSSPSTGEYHDVHLVLSHMPPLEGPPPSLAEIEDICETEGDGHNGGGLLHVRRQGPGFGIRFEEQVARGAQLGEIGSPVPGNSLPAFGRGFGAIGGVASPGGF</sequence>
<dbReference type="PANTHER" id="PTHR31780:SF10">
    <property type="entry name" value="LD36051P"/>
    <property type="match status" value="1"/>
</dbReference>
<feature type="compositionally biased region" description="Polar residues" evidence="9">
    <location>
        <begin position="45"/>
        <end position="61"/>
    </location>
</feature>
<dbReference type="Pfam" id="PF13945">
    <property type="entry name" value="NST1"/>
    <property type="match status" value="1"/>
</dbReference>
<feature type="region of interest" description="Disordered" evidence="9">
    <location>
        <begin position="516"/>
        <end position="1061"/>
    </location>
</feature>
<evidence type="ECO:0000256" key="5">
    <source>
        <dbReference type="ARBA" id="ARBA00022490"/>
    </source>
</evidence>
<feature type="compositionally biased region" description="Acidic residues" evidence="9">
    <location>
        <begin position="98"/>
        <end position="110"/>
    </location>
</feature>
<dbReference type="EMBL" id="ML996084">
    <property type="protein sequence ID" value="KAF2153769.1"/>
    <property type="molecule type" value="Genomic_DNA"/>
</dbReference>
<name>A0A9P4J7H5_9PEZI</name>
<dbReference type="InterPro" id="IPR025279">
    <property type="entry name" value="NST1"/>
</dbReference>
<evidence type="ECO:0000256" key="4">
    <source>
        <dbReference type="ARBA" id="ARBA00020733"/>
    </source>
</evidence>
<dbReference type="AlphaFoldDB" id="A0A9P4J7H5"/>
<feature type="compositionally biased region" description="Basic and acidic residues" evidence="9">
    <location>
        <begin position="516"/>
        <end position="538"/>
    </location>
</feature>
<evidence type="ECO:0000256" key="3">
    <source>
        <dbReference type="ARBA" id="ARBA00007112"/>
    </source>
</evidence>
<feature type="compositionally biased region" description="Polar residues" evidence="9">
    <location>
        <begin position="724"/>
        <end position="733"/>
    </location>
</feature>
<organism evidence="10 11">
    <name type="scientific">Myriangium duriaei CBS 260.36</name>
    <dbReference type="NCBI Taxonomy" id="1168546"/>
    <lineage>
        <taxon>Eukaryota</taxon>
        <taxon>Fungi</taxon>
        <taxon>Dikarya</taxon>
        <taxon>Ascomycota</taxon>
        <taxon>Pezizomycotina</taxon>
        <taxon>Dothideomycetes</taxon>
        <taxon>Dothideomycetidae</taxon>
        <taxon>Myriangiales</taxon>
        <taxon>Myriangiaceae</taxon>
        <taxon>Myriangium</taxon>
    </lineage>
</organism>
<comment type="similarity">
    <text evidence="3 8">Belongs to the NST1 family.</text>
</comment>
<proteinExistence type="inferred from homology"/>
<evidence type="ECO:0000256" key="2">
    <source>
        <dbReference type="ARBA" id="ARBA00004496"/>
    </source>
</evidence>
<evidence type="ECO:0000256" key="6">
    <source>
        <dbReference type="ARBA" id="ARBA00023016"/>
    </source>
</evidence>
<feature type="compositionally biased region" description="Polar residues" evidence="9">
    <location>
        <begin position="1029"/>
        <end position="1045"/>
    </location>
</feature>